<dbReference type="EMBL" id="BMAW01103442">
    <property type="protein sequence ID" value="GFT09142.1"/>
    <property type="molecule type" value="Genomic_DNA"/>
</dbReference>
<organism evidence="1 2">
    <name type="scientific">Nephila pilipes</name>
    <name type="common">Giant wood spider</name>
    <name type="synonym">Nephila maculata</name>
    <dbReference type="NCBI Taxonomy" id="299642"/>
    <lineage>
        <taxon>Eukaryota</taxon>
        <taxon>Metazoa</taxon>
        <taxon>Ecdysozoa</taxon>
        <taxon>Arthropoda</taxon>
        <taxon>Chelicerata</taxon>
        <taxon>Arachnida</taxon>
        <taxon>Araneae</taxon>
        <taxon>Araneomorphae</taxon>
        <taxon>Entelegynae</taxon>
        <taxon>Araneoidea</taxon>
        <taxon>Nephilidae</taxon>
        <taxon>Nephila</taxon>
    </lineage>
</organism>
<evidence type="ECO:0000313" key="1">
    <source>
        <dbReference type="EMBL" id="GFT09142.1"/>
    </source>
</evidence>
<dbReference type="Proteomes" id="UP000887013">
    <property type="component" value="Unassembled WGS sequence"/>
</dbReference>
<evidence type="ECO:0000313" key="2">
    <source>
        <dbReference type="Proteomes" id="UP000887013"/>
    </source>
</evidence>
<name>A0A8X6TH34_NEPPI</name>
<dbReference type="OrthoDB" id="6470746at2759"/>
<sequence length="124" mass="14142">MENGESSASTTNIMEKGDNAIIISPEINDQISIPALQKDIPKLALMKFKREDFIRDQKDHGDLKMIYEKVLSQINTLDKSYSLVNELLAKNREDIFSNIVKLLVAPEGLLIKLNPYDKKEPQRI</sequence>
<accession>A0A8X6TH34</accession>
<gene>
    <name evidence="1" type="ORF">NPIL_454071</name>
</gene>
<keyword evidence="2" id="KW-1185">Reference proteome</keyword>
<protein>
    <submittedName>
        <fullName evidence="1">Uncharacterized protein</fullName>
    </submittedName>
</protein>
<proteinExistence type="predicted"/>
<reference evidence="1" key="1">
    <citation type="submission" date="2020-08" db="EMBL/GenBank/DDBJ databases">
        <title>Multicomponent nature underlies the extraordinary mechanical properties of spider dragline silk.</title>
        <authorList>
            <person name="Kono N."/>
            <person name="Nakamura H."/>
            <person name="Mori M."/>
            <person name="Yoshida Y."/>
            <person name="Ohtoshi R."/>
            <person name="Malay A.D."/>
            <person name="Moran D.A.P."/>
            <person name="Tomita M."/>
            <person name="Numata K."/>
            <person name="Arakawa K."/>
        </authorList>
    </citation>
    <scope>NUCLEOTIDE SEQUENCE</scope>
</reference>
<dbReference type="AlphaFoldDB" id="A0A8X6TH34"/>
<comment type="caution">
    <text evidence="1">The sequence shown here is derived from an EMBL/GenBank/DDBJ whole genome shotgun (WGS) entry which is preliminary data.</text>
</comment>